<comment type="caution">
    <text evidence="1">The sequence shown here is derived from an EMBL/GenBank/DDBJ whole genome shotgun (WGS) entry which is preliminary data.</text>
</comment>
<keyword evidence="2" id="KW-1185">Reference proteome</keyword>
<accession>A0ACC1YM57</accession>
<protein>
    <submittedName>
        <fullName evidence="1">Retrovirus-related Pol polyprotein from transposon TNT 1-94</fullName>
    </submittedName>
</protein>
<proteinExistence type="predicted"/>
<evidence type="ECO:0000313" key="2">
    <source>
        <dbReference type="Proteomes" id="UP001164539"/>
    </source>
</evidence>
<reference evidence="1 2" key="1">
    <citation type="journal article" date="2023" name="Science">
        <title>Complex scaffold remodeling in plant triterpene biosynthesis.</title>
        <authorList>
            <person name="De La Pena R."/>
            <person name="Hodgson H."/>
            <person name="Liu J.C."/>
            <person name="Stephenson M.J."/>
            <person name="Martin A.C."/>
            <person name="Owen C."/>
            <person name="Harkess A."/>
            <person name="Leebens-Mack J."/>
            <person name="Jimenez L.E."/>
            <person name="Osbourn A."/>
            <person name="Sattely E.S."/>
        </authorList>
    </citation>
    <scope>NUCLEOTIDE SEQUENCE [LARGE SCALE GENOMIC DNA]</scope>
    <source>
        <strain evidence="2">cv. JPN11</strain>
        <tissue evidence="1">Leaf</tissue>
    </source>
</reference>
<organism evidence="1 2">
    <name type="scientific">Melia azedarach</name>
    <name type="common">Chinaberry tree</name>
    <dbReference type="NCBI Taxonomy" id="155640"/>
    <lineage>
        <taxon>Eukaryota</taxon>
        <taxon>Viridiplantae</taxon>
        <taxon>Streptophyta</taxon>
        <taxon>Embryophyta</taxon>
        <taxon>Tracheophyta</taxon>
        <taxon>Spermatophyta</taxon>
        <taxon>Magnoliopsida</taxon>
        <taxon>eudicotyledons</taxon>
        <taxon>Gunneridae</taxon>
        <taxon>Pentapetalae</taxon>
        <taxon>rosids</taxon>
        <taxon>malvids</taxon>
        <taxon>Sapindales</taxon>
        <taxon>Meliaceae</taxon>
        <taxon>Melia</taxon>
    </lineage>
</organism>
<gene>
    <name evidence="1" type="ORF">OWV82_003777</name>
</gene>
<evidence type="ECO:0000313" key="1">
    <source>
        <dbReference type="EMBL" id="KAJ4724837.1"/>
    </source>
</evidence>
<dbReference type="EMBL" id="CM051395">
    <property type="protein sequence ID" value="KAJ4724837.1"/>
    <property type="molecule type" value="Genomic_DNA"/>
</dbReference>
<dbReference type="Proteomes" id="UP001164539">
    <property type="component" value="Chromosome 2"/>
</dbReference>
<sequence>MMTRAFLVYEGLEEALEDESNMPSASIEAERKEILRKAHSALVLSLADKVLREVTKEKTAKGIWEMLEARYIEKSLANRFYLKKKLYAFHLNEGIKIEDEDQALIVLTSLPPSYEHFVDTLLYGRTSVSLDHVKSTLTSKELNKKAEANFDLADALVARGRSNRRDYKGKKDSRSRFKGKKLKCFHCHKEGHFRRDCPDWKLQNRNRSTPKSADVAVVTEKDFQEGFLLIASDNSPDVEWITNSGCTFHMSLHESSFSSLASTNGGKVLMGNNVACVACEVGIGSIRIKMYDGVCRELQNVRYVPELKRNLISLGMVDRLGCSYKAENGVLKVVKGSLVIIKGIRKNGLYILQGNTVCGEAAISGEERKDKTLIWHLRLGHIGEKGLR</sequence>
<name>A0ACC1YM57_MELAZ</name>